<comment type="caution">
    <text evidence="2">The sequence shown here is derived from an EMBL/GenBank/DDBJ whole genome shotgun (WGS) entry which is preliminary data.</text>
</comment>
<reference evidence="2 3" key="1">
    <citation type="journal article" date="2019" name="Fungal Biol. Biotechnol.">
        <title>Draft genome sequence of fastidious pathogen Ceratobasidium theobromae, which causes vascular-streak dieback in Theobroma cacao.</title>
        <authorList>
            <person name="Ali S.S."/>
            <person name="Asman A."/>
            <person name="Shao J."/>
            <person name="Firmansyah A.P."/>
            <person name="Susilo A.W."/>
            <person name="Rosmana A."/>
            <person name="McMahon P."/>
            <person name="Junaid M."/>
            <person name="Guest D."/>
            <person name="Kheng T.Y."/>
            <person name="Meinhardt L.W."/>
            <person name="Bailey B.A."/>
        </authorList>
    </citation>
    <scope>NUCLEOTIDE SEQUENCE [LARGE SCALE GENOMIC DNA]</scope>
    <source>
        <strain evidence="2 3">CT2</strain>
    </source>
</reference>
<dbReference type="EMBL" id="SSOP01000499">
    <property type="protein sequence ID" value="KAB5588289.1"/>
    <property type="molecule type" value="Genomic_DNA"/>
</dbReference>
<feature type="compositionally biased region" description="Basic residues" evidence="1">
    <location>
        <begin position="660"/>
        <end position="670"/>
    </location>
</feature>
<protein>
    <submittedName>
        <fullName evidence="2">Uncharacterized protein</fullName>
    </submittedName>
</protein>
<organism evidence="2 3">
    <name type="scientific">Ceratobasidium theobromae</name>
    <dbReference type="NCBI Taxonomy" id="1582974"/>
    <lineage>
        <taxon>Eukaryota</taxon>
        <taxon>Fungi</taxon>
        <taxon>Dikarya</taxon>
        <taxon>Basidiomycota</taxon>
        <taxon>Agaricomycotina</taxon>
        <taxon>Agaricomycetes</taxon>
        <taxon>Cantharellales</taxon>
        <taxon>Ceratobasidiaceae</taxon>
        <taxon>Ceratobasidium</taxon>
    </lineage>
</organism>
<evidence type="ECO:0000313" key="3">
    <source>
        <dbReference type="Proteomes" id="UP000383932"/>
    </source>
</evidence>
<proteinExistence type="predicted"/>
<accession>A0A5N5Q9J3</accession>
<name>A0A5N5Q9J3_9AGAM</name>
<feature type="region of interest" description="Disordered" evidence="1">
    <location>
        <begin position="588"/>
        <end position="670"/>
    </location>
</feature>
<keyword evidence="3" id="KW-1185">Reference proteome</keyword>
<dbReference type="Proteomes" id="UP000383932">
    <property type="component" value="Unassembled WGS sequence"/>
</dbReference>
<evidence type="ECO:0000256" key="1">
    <source>
        <dbReference type="SAM" id="MobiDB-lite"/>
    </source>
</evidence>
<feature type="compositionally biased region" description="Polar residues" evidence="1">
    <location>
        <begin position="588"/>
        <end position="602"/>
    </location>
</feature>
<feature type="compositionally biased region" description="Basic and acidic residues" evidence="1">
    <location>
        <begin position="614"/>
        <end position="624"/>
    </location>
</feature>
<feature type="compositionally biased region" description="Low complexity" evidence="1">
    <location>
        <begin position="649"/>
        <end position="659"/>
    </location>
</feature>
<evidence type="ECO:0000313" key="2">
    <source>
        <dbReference type="EMBL" id="KAB5588289.1"/>
    </source>
</evidence>
<gene>
    <name evidence="2" type="ORF">CTheo_8266</name>
</gene>
<dbReference type="AlphaFoldDB" id="A0A5N5Q9J3"/>
<sequence>MRNAIFVDLPDTCSFAPTPNSATCSHDTDWRVAPHRQDYEHSLYSGCSEDSDDCISDDFSESSKEEAPKMKISFVGGIMTAQPVPAKKRRPSSSSLSSSCSESEFGSEFLESPCGFLPEDCQQQSSHHGYHSDPLRPFWDPPLALLPPALHTHYSYNPKSHSADRPVFADIAGLPNPLGNCGILYPVLPAPPVSLIRDLQTPETFEIPSNSEALQPSAELSDFDEAFELIKANDAKAFLPELSSKAILLASLNQIFNTLTNIVQLRFAERVEDQIISRVQLVPRGALALGTILAAHPTLDFDLVLPADFVLWWNISRNEVEPLRPRTIAQVLDLDPASIVHGEIDATRLRSVFQAVWEQLNGSADGFIFPGGREESERYLPRNWCSLYKDYLTQSNRLRLVTRGDNNDPVYINLYIKVALTLYGQEMVVGVDQSSAISAGRYQMVKRMGPGIALGETPLSPRAPKIQSSHFILALAALQLVDSEDELHVAQAESKAKGFSLSEVLETMFKILKYLDRAYNSPLTLTATPVPAPRDQPAGPAMQYPFPLSSCTTMDALFSQASVKLGGLARVVPVITAMIEKIQSAANSISTETRKLSSSPAASKTELADPAADETDKAVEEKKPVALGPRTFEPSAPSPRSNTDANTVAPKGAGAATKPPGKKSPSHLPM</sequence>
<dbReference type="OrthoDB" id="3260743at2759"/>